<dbReference type="InterPro" id="IPR007313">
    <property type="entry name" value="FxsA"/>
</dbReference>
<keyword evidence="2" id="KW-1133">Transmembrane helix</keyword>
<evidence type="ECO:0000256" key="2">
    <source>
        <dbReference type="SAM" id="Phobius"/>
    </source>
</evidence>
<dbReference type="GO" id="GO:0016020">
    <property type="term" value="C:membrane"/>
    <property type="evidence" value="ECO:0007669"/>
    <property type="project" value="InterPro"/>
</dbReference>
<gene>
    <name evidence="3" type="ORF">EP867_00560</name>
</gene>
<dbReference type="NCBIfam" id="NF008528">
    <property type="entry name" value="PRK11463.1-2"/>
    <property type="match status" value="1"/>
</dbReference>
<keyword evidence="4" id="KW-1185">Reference proteome</keyword>
<protein>
    <submittedName>
        <fullName evidence="3">FxsA family protein</fullName>
    </submittedName>
</protein>
<evidence type="ECO:0000256" key="1">
    <source>
        <dbReference type="SAM" id="MobiDB-lite"/>
    </source>
</evidence>
<keyword evidence="2" id="KW-0472">Membrane</keyword>
<dbReference type="Proteomes" id="UP000287168">
    <property type="component" value="Unassembled WGS sequence"/>
</dbReference>
<keyword evidence="2" id="KW-0812">Transmembrane</keyword>
<dbReference type="PANTHER" id="PTHR35335:SF1">
    <property type="entry name" value="UPF0716 PROTEIN FXSA"/>
    <property type="match status" value="1"/>
</dbReference>
<sequence length="173" mass="18332">MKGLSLRVLLPLLLWPLAEIALFVMAGDLLGFWLTLLWLAVAMVIGGTLIRTSAGYGRPADAESALRAVAGVLLILPGFLSDFFALILLLPPVRRLISGAMLKRILAGQGGVFTFRGAPQGFGGFAQGGHPGAQRGPHPADDIIDAEATEIRPDAPPLPGQSPRSGWHRQIKV</sequence>
<dbReference type="PANTHER" id="PTHR35335">
    <property type="entry name" value="UPF0716 PROTEIN FXSA"/>
    <property type="match status" value="1"/>
</dbReference>
<dbReference type="AlphaFoldDB" id="A0A444MGS3"/>
<evidence type="ECO:0000313" key="4">
    <source>
        <dbReference type="Proteomes" id="UP000287168"/>
    </source>
</evidence>
<feature type="transmembrane region" description="Helical" evidence="2">
    <location>
        <begin position="30"/>
        <end position="50"/>
    </location>
</feature>
<comment type="caution">
    <text evidence="3">The sequence shown here is derived from an EMBL/GenBank/DDBJ whole genome shotgun (WGS) entry which is preliminary data.</text>
</comment>
<feature type="transmembrane region" description="Helical" evidence="2">
    <location>
        <begin position="71"/>
        <end position="90"/>
    </location>
</feature>
<dbReference type="EMBL" id="SBLC01000001">
    <property type="protein sequence ID" value="RWY45551.1"/>
    <property type="molecule type" value="Genomic_DNA"/>
</dbReference>
<dbReference type="OrthoDB" id="9792788at2"/>
<dbReference type="RefSeq" id="WP_128486269.1">
    <property type="nucleotide sequence ID" value="NZ_JBHLXB010000011.1"/>
</dbReference>
<accession>A0A444MGS3</accession>
<name>A0A444MGS3_9RHOB</name>
<organism evidence="3 4">
    <name type="scientific">Falsigemmobacter intermedius</name>
    <dbReference type="NCBI Taxonomy" id="1553448"/>
    <lineage>
        <taxon>Bacteria</taxon>
        <taxon>Pseudomonadati</taxon>
        <taxon>Pseudomonadota</taxon>
        <taxon>Alphaproteobacteria</taxon>
        <taxon>Rhodobacterales</taxon>
        <taxon>Paracoccaceae</taxon>
        <taxon>Falsigemmobacter</taxon>
    </lineage>
</organism>
<evidence type="ECO:0000313" key="3">
    <source>
        <dbReference type="EMBL" id="RWY45551.1"/>
    </source>
</evidence>
<reference evidence="3 4" key="1">
    <citation type="journal article" date="2015" name="Int. J. Syst. Evol. Microbiol.">
        <title>Gemmobacter intermedius sp. nov., isolated from a white stork (Ciconia ciconia).</title>
        <authorList>
            <person name="Kampfer P."/>
            <person name="Jerzak L."/>
            <person name="Wilharm G."/>
            <person name="Golke J."/>
            <person name="Busse H.J."/>
            <person name="Glaeser S.P."/>
        </authorList>
    </citation>
    <scope>NUCLEOTIDE SEQUENCE [LARGE SCALE GENOMIC DNA]</scope>
    <source>
        <strain evidence="3 4">119/4</strain>
    </source>
</reference>
<feature type="region of interest" description="Disordered" evidence="1">
    <location>
        <begin position="126"/>
        <end position="173"/>
    </location>
</feature>
<dbReference type="Pfam" id="PF04186">
    <property type="entry name" value="FxsA"/>
    <property type="match status" value="2"/>
</dbReference>
<proteinExistence type="predicted"/>